<reference evidence="2 3" key="1">
    <citation type="journal article" date="2014" name="Genome Announc.">
        <title>Draft Genome Sequence of Streptomyces roseochromogenes subsp. oscitans DS 12.976, Producer of the Aminocoumarin Antibiotic Clorobiocin.</title>
        <authorList>
            <person name="Ruckert C."/>
            <person name="Kalinowski J."/>
            <person name="Heide L."/>
            <person name="Apel A.K."/>
        </authorList>
    </citation>
    <scope>NUCLEOTIDE SEQUENCE [LARGE SCALE GENOMIC DNA]</scope>
    <source>
        <strain evidence="2 3">DS 12.976</strain>
    </source>
</reference>
<keyword evidence="3" id="KW-1185">Reference proteome</keyword>
<comment type="caution">
    <text evidence="2">The sequence shown here is derived from an EMBL/GenBank/DDBJ whole genome shotgun (WGS) entry which is preliminary data.</text>
</comment>
<gene>
    <name evidence="2" type="ORF">M878_45195</name>
</gene>
<dbReference type="EMBL" id="AWQX01000391">
    <property type="protein sequence ID" value="EST18519.1"/>
    <property type="molecule type" value="Genomic_DNA"/>
</dbReference>
<evidence type="ECO:0000256" key="1">
    <source>
        <dbReference type="SAM" id="MobiDB-lite"/>
    </source>
</evidence>
<evidence type="ECO:0000313" key="2">
    <source>
        <dbReference type="EMBL" id="EST18519.1"/>
    </source>
</evidence>
<dbReference type="AlphaFoldDB" id="V6JNV7"/>
<dbReference type="Proteomes" id="UP000017984">
    <property type="component" value="Chromosome"/>
</dbReference>
<dbReference type="HOGENOM" id="CLU_1767027_0_0_11"/>
<name>V6JNV7_STRRC</name>
<proteinExistence type="predicted"/>
<protein>
    <submittedName>
        <fullName evidence="2">Uncharacterized protein</fullName>
    </submittedName>
</protein>
<accession>V6JNV7</accession>
<feature type="region of interest" description="Disordered" evidence="1">
    <location>
        <begin position="127"/>
        <end position="147"/>
    </location>
</feature>
<organism evidence="2 3">
    <name type="scientific">Streptomyces roseochromogenus subsp. oscitans DS 12.976</name>
    <dbReference type="NCBI Taxonomy" id="1352936"/>
    <lineage>
        <taxon>Bacteria</taxon>
        <taxon>Bacillati</taxon>
        <taxon>Actinomycetota</taxon>
        <taxon>Actinomycetes</taxon>
        <taxon>Kitasatosporales</taxon>
        <taxon>Streptomycetaceae</taxon>
        <taxon>Streptomyces</taxon>
    </lineage>
</organism>
<evidence type="ECO:0000313" key="3">
    <source>
        <dbReference type="Proteomes" id="UP000017984"/>
    </source>
</evidence>
<sequence length="147" mass="15996">MSAQATTNDINCRTDTSYWHVDNTATGNTQAHLRVYVTTCWDTDNLGHFTADSKATIAGDGVGGLIDATMTFDQPVATESGVDIRVWDGNAHMRTTPVGLPWPYYDYNFHVHSSVLRGLDNVPNIADTTVSPDTSSNDYTINPTGPE</sequence>